<feature type="transmembrane region" description="Helical" evidence="1">
    <location>
        <begin position="131"/>
        <end position="148"/>
    </location>
</feature>
<evidence type="ECO:0000256" key="1">
    <source>
        <dbReference type="SAM" id="Phobius"/>
    </source>
</evidence>
<keyword evidence="1" id="KW-1133">Transmembrane helix</keyword>
<protein>
    <recommendedName>
        <fullName evidence="4">FUSC family protein</fullName>
    </recommendedName>
</protein>
<sequence length="177" mass="18983">MSTPDRVSSHARRTTSVRAALKGWGAKEGLNWLHTLKTVVAALLVMGLAMRLDLPSPRTAMVTVFIVMQPQTGMVLAKSFYRLAGTVVGVVVTIALAAAFSQTPELFLLSIAIWIGLCTFGAALNGNFRSYGFVLAGYTTALIGIPALSHPDEVFLAAMTRLAELSMGILWRCPEDS</sequence>
<dbReference type="EMBL" id="WHNP01000139">
    <property type="protein sequence ID" value="MPW23797.1"/>
    <property type="molecule type" value="Genomic_DNA"/>
</dbReference>
<dbReference type="GO" id="GO:0005886">
    <property type="term" value="C:plasma membrane"/>
    <property type="evidence" value="ECO:0007669"/>
    <property type="project" value="InterPro"/>
</dbReference>
<feature type="transmembrane region" description="Helical" evidence="1">
    <location>
        <begin position="106"/>
        <end position="124"/>
    </location>
</feature>
<feature type="transmembrane region" description="Helical" evidence="1">
    <location>
        <begin position="32"/>
        <end position="52"/>
    </location>
</feature>
<comment type="caution">
    <text evidence="2">The sequence shown here is derived from an EMBL/GenBank/DDBJ whole genome shotgun (WGS) entry which is preliminary data.</text>
</comment>
<evidence type="ECO:0008006" key="4">
    <source>
        <dbReference type="Google" id="ProtNLM"/>
    </source>
</evidence>
<organism evidence="2 3">
    <name type="scientific">Paraburkholderia franconis</name>
    <dbReference type="NCBI Taxonomy" id="2654983"/>
    <lineage>
        <taxon>Bacteria</taxon>
        <taxon>Pseudomonadati</taxon>
        <taxon>Pseudomonadota</taxon>
        <taxon>Betaproteobacteria</taxon>
        <taxon>Burkholderiales</taxon>
        <taxon>Burkholderiaceae</taxon>
        <taxon>Paraburkholderia</taxon>
    </lineage>
</organism>
<gene>
    <name evidence="2" type="ORF">GCT13_45715</name>
</gene>
<dbReference type="Proteomes" id="UP000484381">
    <property type="component" value="Unassembled WGS sequence"/>
</dbReference>
<dbReference type="GO" id="GO:0022857">
    <property type="term" value="F:transmembrane transporter activity"/>
    <property type="evidence" value="ECO:0007669"/>
    <property type="project" value="InterPro"/>
</dbReference>
<feature type="transmembrane region" description="Helical" evidence="1">
    <location>
        <begin position="80"/>
        <end position="100"/>
    </location>
</feature>
<name>A0A7X1NL05_9BURK</name>
<keyword evidence="3" id="KW-1185">Reference proteome</keyword>
<keyword evidence="1" id="KW-0472">Membrane</keyword>
<evidence type="ECO:0000313" key="3">
    <source>
        <dbReference type="Proteomes" id="UP000484381"/>
    </source>
</evidence>
<dbReference type="Pfam" id="PF04632">
    <property type="entry name" value="FUSC"/>
    <property type="match status" value="1"/>
</dbReference>
<dbReference type="RefSeq" id="WP_152768222.1">
    <property type="nucleotide sequence ID" value="NZ_WHNP01000139.1"/>
</dbReference>
<evidence type="ECO:0000313" key="2">
    <source>
        <dbReference type="EMBL" id="MPW23797.1"/>
    </source>
</evidence>
<reference evidence="2 3" key="1">
    <citation type="submission" date="2019-10" db="EMBL/GenBank/DDBJ databases">
        <title>Paraburkholderia sp. isolated from nodules of Mimosa pudica from Brazilian Atlantic Forest soils.</title>
        <authorList>
            <person name="Paulitsch F."/>
            <person name="Hungria M."/>
            <person name="Dall'Agnol R."/>
        </authorList>
    </citation>
    <scope>NUCLEOTIDE SEQUENCE [LARGE SCALE GENOMIC DNA]</scope>
    <source>
        <strain evidence="2 3">CNPSo 3157</strain>
    </source>
</reference>
<dbReference type="InterPro" id="IPR006726">
    <property type="entry name" value="PHBA_efflux_AaeB/fusaric-R"/>
</dbReference>
<dbReference type="AlphaFoldDB" id="A0A7X1NL05"/>
<keyword evidence="1" id="KW-0812">Transmembrane</keyword>
<accession>A0A7X1NL05</accession>
<proteinExistence type="predicted"/>